<protein>
    <submittedName>
        <fullName evidence="1">Uncharacterized protein</fullName>
    </submittedName>
</protein>
<accession>A0AAD8EFA7</accession>
<evidence type="ECO:0000313" key="2">
    <source>
        <dbReference type="Proteomes" id="UP001233999"/>
    </source>
</evidence>
<feature type="non-terminal residue" evidence="1">
    <location>
        <position position="1"/>
    </location>
</feature>
<evidence type="ECO:0000313" key="1">
    <source>
        <dbReference type="EMBL" id="KAJ9587729.1"/>
    </source>
</evidence>
<name>A0AAD8EFA7_DIPPU</name>
<dbReference type="Proteomes" id="UP001233999">
    <property type="component" value="Unassembled WGS sequence"/>
</dbReference>
<organism evidence="1 2">
    <name type="scientific">Diploptera punctata</name>
    <name type="common">Pacific beetle cockroach</name>
    <dbReference type="NCBI Taxonomy" id="6984"/>
    <lineage>
        <taxon>Eukaryota</taxon>
        <taxon>Metazoa</taxon>
        <taxon>Ecdysozoa</taxon>
        <taxon>Arthropoda</taxon>
        <taxon>Hexapoda</taxon>
        <taxon>Insecta</taxon>
        <taxon>Pterygota</taxon>
        <taxon>Neoptera</taxon>
        <taxon>Polyneoptera</taxon>
        <taxon>Dictyoptera</taxon>
        <taxon>Blattodea</taxon>
        <taxon>Blaberoidea</taxon>
        <taxon>Blaberidae</taxon>
        <taxon>Diplopterinae</taxon>
        <taxon>Diploptera</taxon>
    </lineage>
</organism>
<feature type="non-terminal residue" evidence="1">
    <location>
        <position position="85"/>
    </location>
</feature>
<keyword evidence="2" id="KW-1185">Reference proteome</keyword>
<dbReference type="EMBL" id="JASPKZ010006068">
    <property type="protein sequence ID" value="KAJ9587729.1"/>
    <property type="molecule type" value="Genomic_DNA"/>
</dbReference>
<reference evidence="1" key="2">
    <citation type="submission" date="2023-05" db="EMBL/GenBank/DDBJ databases">
        <authorList>
            <person name="Fouks B."/>
        </authorList>
    </citation>
    <scope>NUCLEOTIDE SEQUENCE</scope>
    <source>
        <strain evidence="1">Stay&amp;Tobe</strain>
        <tissue evidence="1">Testes</tissue>
    </source>
</reference>
<reference evidence="1" key="1">
    <citation type="journal article" date="2023" name="IScience">
        <title>Live-bearing cockroach genome reveals convergent evolutionary mechanisms linked to viviparity in insects and beyond.</title>
        <authorList>
            <person name="Fouks B."/>
            <person name="Harrison M.C."/>
            <person name="Mikhailova A.A."/>
            <person name="Marchal E."/>
            <person name="English S."/>
            <person name="Carruthers M."/>
            <person name="Jennings E.C."/>
            <person name="Chiamaka E.L."/>
            <person name="Frigard R.A."/>
            <person name="Pippel M."/>
            <person name="Attardo G.M."/>
            <person name="Benoit J.B."/>
            <person name="Bornberg-Bauer E."/>
            <person name="Tobe S.S."/>
        </authorList>
    </citation>
    <scope>NUCLEOTIDE SEQUENCE</scope>
    <source>
        <strain evidence="1">Stay&amp;Tobe</strain>
    </source>
</reference>
<sequence length="85" mass="9989">VRYIQLFLSIPSTDTLICRGINFKLPSENLLNCNNGTRPRKLQHTELILNRSRHFHKFNAQIIMHPIAFIKLYQLLKPPSIILEH</sequence>
<dbReference type="AlphaFoldDB" id="A0AAD8EFA7"/>
<gene>
    <name evidence="1" type="ORF">L9F63_018837</name>
</gene>
<comment type="caution">
    <text evidence="1">The sequence shown here is derived from an EMBL/GenBank/DDBJ whole genome shotgun (WGS) entry which is preliminary data.</text>
</comment>
<proteinExistence type="predicted"/>